<dbReference type="OrthoDB" id="1757016at2"/>
<dbReference type="InterPro" id="IPR047676">
    <property type="entry name" value="FxLYD_dom"/>
</dbReference>
<evidence type="ECO:0000313" key="1">
    <source>
        <dbReference type="EMBL" id="RDY28212.1"/>
    </source>
</evidence>
<organism evidence="1 2">
    <name type="scientific">Romboutsia weinsteinii</name>
    <dbReference type="NCBI Taxonomy" id="2020949"/>
    <lineage>
        <taxon>Bacteria</taxon>
        <taxon>Bacillati</taxon>
        <taxon>Bacillota</taxon>
        <taxon>Clostridia</taxon>
        <taxon>Peptostreptococcales</taxon>
        <taxon>Peptostreptococcaceae</taxon>
        <taxon>Romboutsia</taxon>
    </lineage>
</organism>
<evidence type="ECO:0000313" key="2">
    <source>
        <dbReference type="Proteomes" id="UP000215694"/>
    </source>
</evidence>
<protein>
    <submittedName>
        <fullName evidence="1">Uncharacterized protein</fullName>
    </submittedName>
</protein>
<comment type="caution">
    <text evidence="1">The sequence shown here is derived from an EMBL/GenBank/DDBJ whole genome shotgun (WGS) entry which is preliminary data.</text>
</comment>
<keyword evidence="2" id="KW-1185">Reference proteome</keyword>
<dbReference type="EMBL" id="NOJY02000008">
    <property type="protein sequence ID" value="RDY28212.1"/>
    <property type="molecule type" value="Genomic_DNA"/>
</dbReference>
<dbReference type="AlphaFoldDB" id="A0A371J622"/>
<name>A0A371J622_9FIRM</name>
<dbReference type="PROSITE" id="PS51257">
    <property type="entry name" value="PROKAR_LIPOPROTEIN"/>
    <property type="match status" value="1"/>
</dbReference>
<gene>
    <name evidence="1" type="ORF">CHL78_006390</name>
</gene>
<sequence>MKKVLIGVIIGFVVIIGGCVAILGAGASSIDSAIKDVETQTVENDKKVEEIAKNIEWEVKKDAYSTKIVGIFENTGDEKIDYIEFNYKLVAADKTVIESSFTNETDITPGEKRKVEILCMENDFDSYEITTKSSVF</sequence>
<accession>A0A371J622</accession>
<dbReference type="Proteomes" id="UP000215694">
    <property type="component" value="Unassembled WGS sequence"/>
</dbReference>
<reference evidence="1 2" key="1">
    <citation type="journal article" date="2017" name="Genome Announc.">
        <title>Draft Genome Sequence of Romboutsia weinsteinii sp. nov. Strain CCRI-19649(T) Isolated from Surface Water.</title>
        <authorList>
            <person name="Maheux A.F."/>
            <person name="Boudreau D.K."/>
            <person name="Berube E."/>
            <person name="Boissinot M."/>
            <person name="Cantin P."/>
            <person name="Raymond F."/>
            <person name="Corbeil J."/>
            <person name="Omar R.F."/>
            <person name="Bergeron M.G."/>
        </authorList>
    </citation>
    <scope>NUCLEOTIDE SEQUENCE [LARGE SCALE GENOMIC DNA]</scope>
    <source>
        <strain evidence="1 2">CCRI-19649</strain>
    </source>
</reference>
<dbReference type="NCBIfam" id="NF038353">
    <property type="entry name" value="FxLYD_dom"/>
    <property type="match status" value="1"/>
</dbReference>
<dbReference type="RefSeq" id="WP_094368604.1">
    <property type="nucleotide sequence ID" value="NZ_NOJY02000008.1"/>
</dbReference>
<proteinExistence type="predicted"/>